<dbReference type="Proteomes" id="UP000504640">
    <property type="component" value="Unplaced"/>
</dbReference>
<organism evidence="6 7">
    <name type="scientific">Sapajus apella</name>
    <name type="common">Brown-capped capuchin</name>
    <name type="synonym">Cebus apella</name>
    <dbReference type="NCBI Taxonomy" id="9515"/>
    <lineage>
        <taxon>Eukaryota</taxon>
        <taxon>Metazoa</taxon>
        <taxon>Chordata</taxon>
        <taxon>Craniata</taxon>
        <taxon>Vertebrata</taxon>
        <taxon>Euteleostomi</taxon>
        <taxon>Mammalia</taxon>
        <taxon>Eutheria</taxon>
        <taxon>Euarchontoglires</taxon>
        <taxon>Primates</taxon>
        <taxon>Haplorrhini</taxon>
        <taxon>Platyrrhini</taxon>
        <taxon>Cebidae</taxon>
        <taxon>Cebinae</taxon>
        <taxon>Sapajus</taxon>
    </lineage>
</organism>
<dbReference type="GO" id="GO:0005829">
    <property type="term" value="C:cytosol"/>
    <property type="evidence" value="ECO:0007669"/>
    <property type="project" value="UniProtKB-ARBA"/>
</dbReference>
<dbReference type="InterPro" id="IPR021743">
    <property type="entry name" value="KRTAP_type8/19/20/21/22"/>
</dbReference>
<keyword evidence="6" id="KW-1185">Reference proteome</keyword>
<evidence type="ECO:0000256" key="5">
    <source>
        <dbReference type="ARBA" id="ARBA00022744"/>
    </source>
</evidence>
<accession>A0A6J3HR04</accession>
<name>A0A6J3HR04_SAPAP</name>
<evidence type="ECO:0000256" key="4">
    <source>
        <dbReference type="ARBA" id="ARBA00022737"/>
    </source>
</evidence>
<comment type="subunit">
    <text evidence="3">Interacts with hair keratins.</text>
</comment>
<dbReference type="GeneID" id="116550617"/>
<dbReference type="AlphaFoldDB" id="A0A6J3HR04"/>
<gene>
    <name evidence="7" type="primary">LOC116550617</name>
</gene>
<dbReference type="PANTHER" id="PTHR31678:SF2">
    <property type="entry name" value="KERATIN-ASSOCIATED PROTEIN 6-1"/>
    <property type="match status" value="1"/>
</dbReference>
<dbReference type="RefSeq" id="XP_032132546.1">
    <property type="nucleotide sequence ID" value="XM_032276655.1"/>
</dbReference>
<reference evidence="7" key="1">
    <citation type="submission" date="2025-08" db="UniProtKB">
        <authorList>
            <consortium name="RefSeq"/>
        </authorList>
    </citation>
    <scope>IDENTIFICATION</scope>
    <source>
        <tissue evidence="7">Blood</tissue>
    </source>
</reference>
<keyword evidence="5" id="KW-0416">Keratin</keyword>
<protein>
    <submittedName>
        <fullName evidence="7">Keratin-associated protein 6-1-like</fullName>
    </submittedName>
</protein>
<dbReference type="InterPro" id="IPR040313">
    <property type="entry name" value="KAP6"/>
</dbReference>
<evidence type="ECO:0000313" key="7">
    <source>
        <dbReference type="RefSeq" id="XP_032132546.1"/>
    </source>
</evidence>
<evidence type="ECO:0000256" key="3">
    <source>
        <dbReference type="ARBA" id="ARBA00011662"/>
    </source>
</evidence>
<sequence>MEKLKLKGDYRNLLNVSKNKAPCRGNVHTEVTYTSSYPRTTSTTITMCGSYYGNYYGGRGYGCCGYGGLGCGYGSCYGCGFRRLGCGYGCGYGYGSRSLCGCGYGCGSGYGSGFGYYY</sequence>
<comment type="function">
    <text evidence="1">In the hair cortex, hair keratin intermediate filaments are embedded in an interfilamentous matrix, consisting of hair keratin-associated proteins (KRTAP), which are essential for the formation of a rigid and resistant hair shaft through their extensive disulfide bond cross-linking with abundant cysteine residues of hair keratins. The matrix proteins include the high-sulfur and high-glycine-tyrosine keratins.</text>
</comment>
<dbReference type="PANTHER" id="PTHR31678">
    <property type="entry name" value="KERATIN-ASSOCIATED PROTEIN 6-3"/>
    <property type="match status" value="1"/>
</dbReference>
<comment type="similarity">
    <text evidence="2">Belongs to the KRTAP type 6 family.</text>
</comment>
<proteinExistence type="inferred from homology"/>
<dbReference type="Pfam" id="PF11759">
    <property type="entry name" value="KRTAP"/>
    <property type="match status" value="1"/>
</dbReference>
<evidence type="ECO:0000256" key="1">
    <source>
        <dbReference type="ARBA" id="ARBA00003327"/>
    </source>
</evidence>
<evidence type="ECO:0000313" key="6">
    <source>
        <dbReference type="Proteomes" id="UP000504640"/>
    </source>
</evidence>
<keyword evidence="4" id="KW-0677">Repeat</keyword>
<evidence type="ECO:0000256" key="2">
    <source>
        <dbReference type="ARBA" id="ARBA00008687"/>
    </source>
</evidence>
<dbReference type="GO" id="GO:0005882">
    <property type="term" value="C:intermediate filament"/>
    <property type="evidence" value="ECO:0007669"/>
    <property type="project" value="UniProtKB-KW"/>
</dbReference>
<dbReference type="GO" id="GO:0031424">
    <property type="term" value="P:keratinization"/>
    <property type="evidence" value="ECO:0007669"/>
    <property type="project" value="InterPro"/>
</dbReference>